<dbReference type="RefSeq" id="YP_003406855.1">
    <property type="nucleotide sequence ID" value="NC_013756.1"/>
</dbReference>
<organism evidence="1 2">
    <name type="scientific">Marseillevirus marseillevirus</name>
    <name type="common">GBM</name>
    <dbReference type="NCBI Taxonomy" id="694581"/>
    <lineage>
        <taxon>Viruses</taxon>
        <taxon>Varidnaviria</taxon>
        <taxon>Bamfordvirae</taxon>
        <taxon>Nucleocytoviricota</taxon>
        <taxon>Megaviricetes</taxon>
        <taxon>Pimascovirales</taxon>
        <taxon>Pimascovirales incertae sedis</taxon>
        <taxon>Marseilleviridae</taxon>
        <taxon>Marseillevirus</taxon>
        <taxon>Marseillevirus massiliense</taxon>
    </lineage>
</organism>
<reference evidence="1 2" key="1">
    <citation type="journal article" date="2009" name="Proc. Natl. Acad. Sci. U.S.A.">
        <title>Giant Marseillevirus highlights the role of amoebae as a melting pot in emergence of chimeric microorganisms.</title>
        <authorList>
            <person name="Boyer M."/>
            <person name="Yutin N."/>
            <person name="Pagnier I."/>
            <person name="Barrassi L."/>
            <person name="Fournous G."/>
            <person name="Espinosa L."/>
            <person name="Robert C."/>
            <person name="Azza S."/>
            <person name="Sun S."/>
            <person name="Rossmann M.G."/>
            <person name="Suzan-Monti M."/>
            <person name="La Scola B."/>
            <person name="Koonin E.V."/>
            <person name="Raoult D."/>
        </authorList>
    </citation>
    <scope>NUCLEOTIDE SEQUENCE [LARGE SCALE GENOMIC DNA]</scope>
    <source>
        <strain evidence="1 2">T19</strain>
    </source>
</reference>
<evidence type="ECO:0000313" key="2">
    <source>
        <dbReference type="Proteomes" id="UP000029780"/>
    </source>
</evidence>
<name>D2XAB6_GBMV</name>
<keyword evidence="2" id="KW-1185">Reference proteome</keyword>
<organismHost>
    <name type="scientific">Acanthamoeba</name>
    <dbReference type="NCBI Taxonomy" id="5754"/>
</organismHost>
<dbReference type="GeneID" id="8746345"/>
<protein>
    <submittedName>
        <fullName evidence="1">Uncharacterized protein</fullName>
    </submittedName>
</protein>
<evidence type="ECO:0000313" key="1">
    <source>
        <dbReference type="EMBL" id="ADB03893.1"/>
    </source>
</evidence>
<accession>D2XAB6</accession>
<gene>
    <name evidence="1" type="ORF">MAR_ORF108</name>
</gene>
<proteinExistence type="predicted"/>
<dbReference type="EMBL" id="GU071086">
    <property type="protein sequence ID" value="ADB03893.1"/>
    <property type="molecule type" value="Genomic_DNA"/>
</dbReference>
<sequence>MDIFLDITLEDLNSVGSGKETQRANECLSFLKESEPEIGKSEHRFWSGMEARSQKMPGTKSDADYPFLRQLFEMCQRERQRNGGEFSKQMTLASFMISSCFAYFSRGTAHVFLSSDKATEEAGLTKGTNFMEAELPVLQRLKRTRKIQNILVYRLVLGAWQEPQEIADKIFDVPVWRRKWHPMDDKETKESFVRQKMSQKEWDEWRRAPPRESCSWKTLKKIFC</sequence>
<dbReference type="OrthoDB" id="11328at10239"/>
<dbReference type="KEGG" id="vg:8746345"/>
<dbReference type="Proteomes" id="UP000029780">
    <property type="component" value="Segment"/>
</dbReference>